<dbReference type="GO" id="GO:0005886">
    <property type="term" value="C:plasma membrane"/>
    <property type="evidence" value="ECO:0007669"/>
    <property type="project" value="UniProtKB-SubCell"/>
</dbReference>
<organism evidence="9 10">
    <name type="scientific">Phytohabitans flavus</name>
    <dbReference type="NCBI Taxonomy" id="1076124"/>
    <lineage>
        <taxon>Bacteria</taxon>
        <taxon>Bacillati</taxon>
        <taxon>Actinomycetota</taxon>
        <taxon>Actinomycetes</taxon>
        <taxon>Micromonosporales</taxon>
        <taxon>Micromonosporaceae</taxon>
    </lineage>
</organism>
<dbReference type="Pfam" id="PF03547">
    <property type="entry name" value="Mem_trans"/>
    <property type="match status" value="2"/>
</dbReference>
<dbReference type="Gene3D" id="1.20.1530.20">
    <property type="match status" value="1"/>
</dbReference>
<feature type="transmembrane region" description="Helical" evidence="8">
    <location>
        <begin position="315"/>
        <end position="334"/>
    </location>
</feature>
<dbReference type="GO" id="GO:0055085">
    <property type="term" value="P:transmembrane transport"/>
    <property type="evidence" value="ECO:0007669"/>
    <property type="project" value="InterPro"/>
</dbReference>
<comment type="subcellular location">
    <subcellularLocation>
        <location evidence="1">Cell membrane</location>
        <topology evidence="1">Multi-pass membrane protein</topology>
    </subcellularLocation>
</comment>
<feature type="transmembrane region" description="Helical" evidence="8">
    <location>
        <begin position="257"/>
        <end position="276"/>
    </location>
</feature>
<dbReference type="KEGG" id="pfla:Pflav_040680"/>
<keyword evidence="4" id="KW-1003">Cell membrane</keyword>
<evidence type="ECO:0000256" key="3">
    <source>
        <dbReference type="ARBA" id="ARBA00022448"/>
    </source>
</evidence>
<dbReference type="EMBL" id="AP022870">
    <property type="protein sequence ID" value="BCB77658.1"/>
    <property type="molecule type" value="Genomic_DNA"/>
</dbReference>
<proteinExistence type="inferred from homology"/>
<dbReference type="PANTHER" id="PTHR36838:SF3">
    <property type="entry name" value="TRANSPORTER AUXIN EFFLUX CARRIER EC FAMILY"/>
    <property type="match status" value="1"/>
</dbReference>
<feature type="transmembrane region" description="Helical" evidence="8">
    <location>
        <begin position="192"/>
        <end position="209"/>
    </location>
</feature>
<dbReference type="InterPro" id="IPR004776">
    <property type="entry name" value="Mem_transp_PIN-like"/>
</dbReference>
<dbReference type="InterPro" id="IPR038770">
    <property type="entry name" value="Na+/solute_symporter_sf"/>
</dbReference>
<keyword evidence="6 8" id="KW-1133">Transmembrane helix</keyword>
<feature type="transmembrane region" description="Helical" evidence="8">
    <location>
        <begin position="121"/>
        <end position="145"/>
    </location>
</feature>
<protein>
    <submittedName>
        <fullName evidence="9">Membrane protein</fullName>
    </submittedName>
</protein>
<dbReference type="Proteomes" id="UP000502508">
    <property type="component" value="Chromosome"/>
</dbReference>
<comment type="similarity">
    <text evidence="2">Belongs to the auxin efflux carrier (TC 2.A.69) family.</text>
</comment>
<evidence type="ECO:0000256" key="5">
    <source>
        <dbReference type="ARBA" id="ARBA00022692"/>
    </source>
</evidence>
<accession>A0A6F8XV91</accession>
<evidence type="ECO:0000256" key="6">
    <source>
        <dbReference type="ARBA" id="ARBA00022989"/>
    </source>
</evidence>
<evidence type="ECO:0000256" key="4">
    <source>
        <dbReference type="ARBA" id="ARBA00022475"/>
    </source>
</evidence>
<reference evidence="9 10" key="2">
    <citation type="submission" date="2020-03" db="EMBL/GenBank/DDBJ databases">
        <authorList>
            <person name="Ichikawa N."/>
            <person name="Kimura A."/>
            <person name="Kitahashi Y."/>
            <person name="Uohara A."/>
        </authorList>
    </citation>
    <scope>NUCLEOTIDE SEQUENCE [LARGE SCALE GENOMIC DNA]</scope>
    <source>
        <strain evidence="9 10">NBRC 107702</strain>
    </source>
</reference>
<keyword evidence="10" id="KW-1185">Reference proteome</keyword>
<evidence type="ECO:0000313" key="9">
    <source>
        <dbReference type="EMBL" id="BCB77658.1"/>
    </source>
</evidence>
<feature type="transmembrane region" description="Helical" evidence="8">
    <location>
        <begin position="56"/>
        <end position="75"/>
    </location>
</feature>
<feature type="transmembrane region" description="Helical" evidence="8">
    <location>
        <begin position="87"/>
        <end position="109"/>
    </location>
</feature>
<evidence type="ECO:0000256" key="7">
    <source>
        <dbReference type="ARBA" id="ARBA00023136"/>
    </source>
</evidence>
<keyword evidence="3" id="KW-0813">Transport</keyword>
<evidence type="ECO:0000256" key="8">
    <source>
        <dbReference type="SAM" id="Phobius"/>
    </source>
</evidence>
<dbReference type="PANTHER" id="PTHR36838">
    <property type="entry name" value="AUXIN EFFLUX CARRIER FAMILY PROTEIN"/>
    <property type="match status" value="1"/>
</dbReference>
<feature type="transmembrane region" description="Helical" evidence="8">
    <location>
        <begin position="215"/>
        <end position="236"/>
    </location>
</feature>
<dbReference type="AlphaFoldDB" id="A0A6F8XV91"/>
<evidence type="ECO:0000313" key="10">
    <source>
        <dbReference type="Proteomes" id="UP000502508"/>
    </source>
</evidence>
<feature type="transmembrane region" description="Helical" evidence="8">
    <location>
        <begin position="151"/>
        <end position="171"/>
    </location>
</feature>
<evidence type="ECO:0000256" key="1">
    <source>
        <dbReference type="ARBA" id="ARBA00004651"/>
    </source>
</evidence>
<feature type="transmembrane region" description="Helical" evidence="8">
    <location>
        <begin position="282"/>
        <end position="303"/>
    </location>
</feature>
<name>A0A6F8XV91_9ACTN</name>
<sequence>MVTPSRNPYPISGAATARHAYAVRGVLAGFAAIWVVTLVGYLIGRFELLGPSGPTVLARLVFFVAAPALLLTTLVRSSPGDIFTGALAAFVLSTVLSAGAYLAITLLVYRHTSKERPDSPALTVGTLAASYVNAGNLGIPVAAYVLGDVSFMAPVLLFQTMLAAPIGLAVLDVTTGGRRPSPRALAMLPLRSPLTLASAVGIGIAATGWRPSDEVLRPFDLVGSAAVPLALLALGMSLRGSRPFTAGPDGRDRYTAVALKVVGQPLLAYLIGRHALGLEGPALLAAVVTAALPTAQNVFVFASRYDRAVALARDAIVLSTLAAAATLVLIAAWLG</sequence>
<evidence type="ECO:0000256" key="2">
    <source>
        <dbReference type="ARBA" id="ARBA00010145"/>
    </source>
</evidence>
<keyword evidence="5 8" id="KW-0812">Transmembrane</keyword>
<gene>
    <name evidence="9" type="ORF">Pflav_040680</name>
</gene>
<feature type="transmembrane region" description="Helical" evidence="8">
    <location>
        <begin position="20"/>
        <end position="44"/>
    </location>
</feature>
<reference evidence="9 10" key="1">
    <citation type="submission" date="2020-03" db="EMBL/GenBank/DDBJ databases">
        <title>Whole genome shotgun sequence of Phytohabitans flavus NBRC 107702.</title>
        <authorList>
            <person name="Komaki H."/>
            <person name="Tamura T."/>
        </authorList>
    </citation>
    <scope>NUCLEOTIDE SEQUENCE [LARGE SCALE GENOMIC DNA]</scope>
    <source>
        <strain evidence="9 10">NBRC 107702</strain>
    </source>
</reference>
<keyword evidence="7 8" id="KW-0472">Membrane</keyword>